<gene>
    <name evidence="3" type="ORF">SAMN05660964_01301</name>
</gene>
<dbReference type="InterPro" id="IPR028098">
    <property type="entry name" value="Glyco_trans_4-like_N"/>
</dbReference>
<dbReference type="CDD" id="cd03811">
    <property type="entry name" value="GT4_GT28_WabH-like"/>
    <property type="match status" value="1"/>
</dbReference>
<dbReference type="InterPro" id="IPR001296">
    <property type="entry name" value="Glyco_trans_1"/>
</dbReference>
<name>A0A1H4A2Y2_9GAMM</name>
<dbReference type="Gene3D" id="3.40.50.2000">
    <property type="entry name" value="Glycogen Phosphorylase B"/>
    <property type="match status" value="2"/>
</dbReference>
<dbReference type="GO" id="GO:1901135">
    <property type="term" value="P:carbohydrate derivative metabolic process"/>
    <property type="evidence" value="ECO:0007669"/>
    <property type="project" value="UniProtKB-ARBA"/>
</dbReference>
<organism evidence="3 4">
    <name type="scientific">Thiothrix caldifontis</name>
    <dbReference type="NCBI Taxonomy" id="525918"/>
    <lineage>
        <taxon>Bacteria</taxon>
        <taxon>Pseudomonadati</taxon>
        <taxon>Pseudomonadota</taxon>
        <taxon>Gammaproteobacteria</taxon>
        <taxon>Thiotrichales</taxon>
        <taxon>Thiotrichaceae</taxon>
        <taxon>Thiothrix</taxon>
    </lineage>
</organism>
<dbReference type="GO" id="GO:0016757">
    <property type="term" value="F:glycosyltransferase activity"/>
    <property type="evidence" value="ECO:0007669"/>
    <property type="project" value="InterPro"/>
</dbReference>
<feature type="domain" description="Glycosyltransferase subfamily 4-like N-terminal" evidence="2">
    <location>
        <begin position="14"/>
        <end position="171"/>
    </location>
</feature>
<dbReference type="Pfam" id="PF00534">
    <property type="entry name" value="Glycos_transf_1"/>
    <property type="match status" value="1"/>
</dbReference>
<dbReference type="Proteomes" id="UP000199397">
    <property type="component" value="Unassembled WGS sequence"/>
</dbReference>
<dbReference type="SUPFAM" id="SSF53756">
    <property type="entry name" value="UDP-Glycosyltransferase/glycogen phosphorylase"/>
    <property type="match status" value="1"/>
</dbReference>
<sequence length="355" mass="40152">MKKIAIVIAELAAPGGAEKVAVDLAEEFRQRDYEVTVVKFARLPAEITRYTLPVRMINLDIPERKGGLFTQIVILLQRAWQFRQLFQREQFDHIFSFLEAANVPCALACPDSVLSVHLDPSTMTRSEWLAFRWLYPRAKRVIAVSRQMQDLLEKQAHLKNVNCIYNPVNTRLIAEKSQEVIGFKGRFILGVGRLEKQKRFDLLIEAFARSKAQQDCQLLIVGRGTQQAMLEQHIKTLGMEERVVLVGFDANPYKYMAKAEFQVMSSDYEGYPLVLIEALSLGCPIVSTDCPTGPREIIRHGENGLLVEKGNVDALAAGIDTLFFDQEQCERLRQQAKESVRKNDIAAVADAWLAA</sequence>
<proteinExistence type="predicted"/>
<dbReference type="STRING" id="525918.SAMN05660964_01301"/>
<dbReference type="PANTHER" id="PTHR12526">
    <property type="entry name" value="GLYCOSYLTRANSFERASE"/>
    <property type="match status" value="1"/>
</dbReference>
<dbReference type="AlphaFoldDB" id="A0A1H4A2Y2"/>
<accession>A0A1H4A2Y2</accession>
<feature type="domain" description="Glycosyl transferase family 1" evidence="1">
    <location>
        <begin position="181"/>
        <end position="338"/>
    </location>
</feature>
<dbReference type="EMBL" id="FNQP01000006">
    <property type="protein sequence ID" value="SEA29981.1"/>
    <property type="molecule type" value="Genomic_DNA"/>
</dbReference>
<protein>
    <submittedName>
        <fullName evidence="3">Glycosyltransferase involved in cell wall bisynthesis</fullName>
    </submittedName>
</protein>
<dbReference type="PANTHER" id="PTHR12526:SF630">
    <property type="entry name" value="GLYCOSYLTRANSFERASE"/>
    <property type="match status" value="1"/>
</dbReference>
<evidence type="ECO:0000259" key="2">
    <source>
        <dbReference type="Pfam" id="PF13439"/>
    </source>
</evidence>
<dbReference type="OrthoDB" id="5906768at2"/>
<reference evidence="3 4" key="1">
    <citation type="submission" date="2016-10" db="EMBL/GenBank/DDBJ databases">
        <authorList>
            <person name="de Groot N.N."/>
        </authorList>
    </citation>
    <scope>NUCLEOTIDE SEQUENCE [LARGE SCALE GENOMIC DNA]</scope>
    <source>
        <strain evidence="3 4">DSM 21228</strain>
    </source>
</reference>
<evidence type="ECO:0000313" key="4">
    <source>
        <dbReference type="Proteomes" id="UP000199397"/>
    </source>
</evidence>
<dbReference type="RefSeq" id="WP_093066600.1">
    <property type="nucleotide sequence ID" value="NZ_FNQP01000006.1"/>
</dbReference>
<keyword evidence="3" id="KW-0808">Transferase</keyword>
<dbReference type="Pfam" id="PF13439">
    <property type="entry name" value="Glyco_transf_4"/>
    <property type="match status" value="1"/>
</dbReference>
<evidence type="ECO:0000259" key="1">
    <source>
        <dbReference type="Pfam" id="PF00534"/>
    </source>
</evidence>
<keyword evidence="4" id="KW-1185">Reference proteome</keyword>
<evidence type="ECO:0000313" key="3">
    <source>
        <dbReference type="EMBL" id="SEA29981.1"/>
    </source>
</evidence>